<feature type="compositionally biased region" description="Polar residues" evidence="1">
    <location>
        <begin position="198"/>
        <end position="213"/>
    </location>
</feature>
<reference evidence="3" key="1">
    <citation type="submission" date="2017-03" db="EMBL/GenBank/DDBJ databases">
        <title>Genomes of endolithic fungi from Antarctica.</title>
        <authorList>
            <person name="Coleine C."/>
            <person name="Masonjones S."/>
            <person name="Stajich J.E."/>
        </authorList>
    </citation>
    <scope>NUCLEOTIDE SEQUENCE [LARGE SCALE GENOMIC DNA]</scope>
    <source>
        <strain evidence="3">CCFEE 5527</strain>
    </source>
</reference>
<evidence type="ECO:0000313" key="2">
    <source>
        <dbReference type="EMBL" id="OQO08768.1"/>
    </source>
</evidence>
<feature type="compositionally biased region" description="Basic and acidic residues" evidence="1">
    <location>
        <begin position="276"/>
        <end position="286"/>
    </location>
</feature>
<sequence>MAFPNYSFYTPIPATYRGPFPSLTMRPPGPPPFSGYMLAPTAPMPPGFYQRYPISAACETGIQQGGREGYGAAVQDLRGEDRLGAFRGRAGEGRDDGDRESEWEARVEIDVDMERLRLEDGMEGSSRGSRNGGSEARSHRSEASRSSKRSGRDDGTRVERSTTSSQRTRDQNSTRIQTSMQARDPRSSASSKKPPSTINPGSSVSQRSKQGSAAASHRSGRTNSTSTPGHFSFPDLPARSSHSSERDPILENFARAKRNASPPPSRAKSNRSAASKTHEHVWDELTRHTLALVADREEGRQ</sequence>
<evidence type="ECO:0000313" key="3">
    <source>
        <dbReference type="Proteomes" id="UP000192596"/>
    </source>
</evidence>
<comment type="caution">
    <text evidence="2">The sequence shown here is derived from an EMBL/GenBank/DDBJ whole genome shotgun (WGS) entry which is preliminary data.</text>
</comment>
<feature type="compositionally biased region" description="Basic and acidic residues" evidence="1">
    <location>
        <begin position="78"/>
        <end position="120"/>
    </location>
</feature>
<keyword evidence="3" id="KW-1185">Reference proteome</keyword>
<evidence type="ECO:0000256" key="1">
    <source>
        <dbReference type="SAM" id="MobiDB-lite"/>
    </source>
</evidence>
<gene>
    <name evidence="2" type="ORF">B0A48_05658</name>
</gene>
<dbReference type="AlphaFoldDB" id="A0A1V8TBZ2"/>
<feature type="region of interest" description="Disordered" evidence="1">
    <location>
        <begin position="78"/>
        <end position="286"/>
    </location>
</feature>
<feature type="compositionally biased region" description="Low complexity" evidence="1">
    <location>
        <begin position="187"/>
        <end position="196"/>
    </location>
</feature>
<protein>
    <submittedName>
        <fullName evidence="2">Uncharacterized protein</fullName>
    </submittedName>
</protein>
<name>A0A1V8TBZ2_9PEZI</name>
<dbReference type="InParanoid" id="A0A1V8TBZ2"/>
<feature type="compositionally biased region" description="Low complexity" evidence="1">
    <location>
        <begin position="123"/>
        <end position="135"/>
    </location>
</feature>
<organism evidence="2 3">
    <name type="scientific">Cryoendolithus antarcticus</name>
    <dbReference type="NCBI Taxonomy" id="1507870"/>
    <lineage>
        <taxon>Eukaryota</taxon>
        <taxon>Fungi</taxon>
        <taxon>Dikarya</taxon>
        <taxon>Ascomycota</taxon>
        <taxon>Pezizomycotina</taxon>
        <taxon>Dothideomycetes</taxon>
        <taxon>Dothideomycetidae</taxon>
        <taxon>Cladosporiales</taxon>
        <taxon>Cladosporiaceae</taxon>
        <taxon>Cryoendolithus</taxon>
    </lineage>
</organism>
<proteinExistence type="predicted"/>
<feature type="compositionally biased region" description="Low complexity" evidence="1">
    <location>
        <begin position="266"/>
        <end position="275"/>
    </location>
</feature>
<dbReference type="Proteomes" id="UP000192596">
    <property type="component" value="Unassembled WGS sequence"/>
</dbReference>
<feature type="compositionally biased region" description="Basic and acidic residues" evidence="1">
    <location>
        <begin position="136"/>
        <end position="160"/>
    </location>
</feature>
<dbReference type="EMBL" id="NAJO01000011">
    <property type="protein sequence ID" value="OQO08768.1"/>
    <property type="molecule type" value="Genomic_DNA"/>
</dbReference>
<accession>A0A1V8TBZ2</accession>